<name>A0ABY6CKK0_9BACT</name>
<organism evidence="1 2">
    <name type="scientific">Reichenbachiella agarivorans</name>
    <dbReference type="NCBI Taxonomy" id="2979464"/>
    <lineage>
        <taxon>Bacteria</taxon>
        <taxon>Pseudomonadati</taxon>
        <taxon>Bacteroidota</taxon>
        <taxon>Cytophagia</taxon>
        <taxon>Cytophagales</taxon>
        <taxon>Reichenbachiellaceae</taxon>
        <taxon>Reichenbachiella</taxon>
    </lineage>
</organism>
<evidence type="ECO:0000313" key="2">
    <source>
        <dbReference type="Proteomes" id="UP001065174"/>
    </source>
</evidence>
<sequence>MRTKLIFSTLLIFFLVNTSFGQGFVFRVLASKGANQVKKGANGETVPLKTGATLMSGDELIAANGAYIGLMHKTGRTIEVRNSGITKITDLESKLAKTQNDVANKYAQFVMNKMNEGDGDINSNYRQNMKATGAVTRASSSNALKVMLPSSVDILNPDAIIRWSAAPEVENPKYVVSIKNIFDEEIFKGETDKTSMPINFDDENLSNERLVILTVTVKGQKDIVSGDYGIKRISADDASAINESLDVLKTEVPNNSALNKLIYASFYEENNLILDAITQYEQAIQLSPEVDDFKMLYDDFLMKNGLQ</sequence>
<evidence type="ECO:0000313" key="1">
    <source>
        <dbReference type="EMBL" id="UXP31038.1"/>
    </source>
</evidence>
<evidence type="ECO:0008006" key="3">
    <source>
        <dbReference type="Google" id="ProtNLM"/>
    </source>
</evidence>
<accession>A0ABY6CKK0</accession>
<dbReference type="RefSeq" id="WP_262308482.1">
    <property type="nucleotide sequence ID" value="NZ_CP106679.1"/>
</dbReference>
<reference evidence="1" key="1">
    <citation type="submission" date="2022-09" db="EMBL/GenBank/DDBJ databases">
        <title>Comparative genomics and taxonomic characterization of three novel marine species of genus Reichenbachiella exhibiting antioxidant and polysaccharide degradation activities.</title>
        <authorList>
            <person name="Muhammad N."/>
            <person name="Lee Y.-J."/>
            <person name="Ko J."/>
            <person name="Kim S.-G."/>
        </authorList>
    </citation>
    <scope>NUCLEOTIDE SEQUENCE</scope>
    <source>
        <strain evidence="1">BKB1-1</strain>
    </source>
</reference>
<dbReference type="EMBL" id="CP106679">
    <property type="protein sequence ID" value="UXP31038.1"/>
    <property type="molecule type" value="Genomic_DNA"/>
</dbReference>
<dbReference type="Proteomes" id="UP001065174">
    <property type="component" value="Chromosome"/>
</dbReference>
<protein>
    <recommendedName>
        <fullName evidence="3">Tetratricopeptide repeat protein</fullName>
    </recommendedName>
</protein>
<gene>
    <name evidence="1" type="ORF">N6H18_11825</name>
</gene>
<proteinExistence type="predicted"/>
<keyword evidence="2" id="KW-1185">Reference proteome</keyword>